<reference evidence="1" key="3">
    <citation type="journal article" date="2006" name="Nucleic Acids Res.">
        <title>The Rice Annotation Project Database (RAP-DB): hub for Oryza sativa ssp. japonica genome information.</title>
        <authorList>
            <person name="Ohyanagi H."/>
            <person name="Tanaka T."/>
            <person name="Sakai H."/>
            <person name="Shigemoto Y."/>
            <person name="Yamaguchi K."/>
            <person name="Habara T."/>
            <person name="Fujii Y."/>
            <person name="Antonio B.A."/>
            <person name="Nagamura Y."/>
            <person name="Imanishi T."/>
            <person name="Ikeo K."/>
            <person name="Itoh T."/>
            <person name="Gojobori T."/>
            <person name="Sasaki T."/>
        </authorList>
    </citation>
    <scope>NUCLEOTIDE SEQUENCE</scope>
</reference>
<organism evidence="2">
    <name type="scientific">Oryza sativa subsp. japonica</name>
    <name type="common">Rice</name>
    <dbReference type="NCBI Taxonomy" id="39947"/>
    <lineage>
        <taxon>Eukaryota</taxon>
        <taxon>Viridiplantae</taxon>
        <taxon>Streptophyta</taxon>
        <taxon>Embryophyta</taxon>
        <taxon>Tracheophyta</taxon>
        <taxon>Spermatophyta</taxon>
        <taxon>Magnoliopsida</taxon>
        <taxon>Liliopsida</taxon>
        <taxon>Poales</taxon>
        <taxon>Poaceae</taxon>
        <taxon>BOP clade</taxon>
        <taxon>Oryzoideae</taxon>
        <taxon>Oryzeae</taxon>
        <taxon>Oryzinae</taxon>
        <taxon>Oryza</taxon>
        <taxon>Oryza sativa</taxon>
    </lineage>
</organism>
<sequence length="195" mass="22102">MWVGQVLAAIKVQYLQYLELEHSRMKSTETLQYCQGSDMGQFHPLYHVCFLLITFMDRQSPYLVAWKWCLPVAANNGDEILITRLGDNVLEDHVMNLAALHPAVAAVFDRLYQVPANEFIEAVFCNFLSSLPMLFSNESFSNPSSYQMLPANTAALGKCAQVQQACLKIRWQIFVTVVNYLRYSFGGEIASQLCT</sequence>
<protein>
    <submittedName>
        <fullName evidence="1">Os11g0607000 protein</fullName>
    </submittedName>
</protein>
<reference evidence="3" key="6">
    <citation type="journal article" date="2008" name="Nucleic Acids Res.">
        <title>The rice annotation project database (RAP-DB): 2008 update.</title>
        <authorList>
            <consortium name="The rice annotation project (RAP)"/>
        </authorList>
    </citation>
    <scope>GENOME REANNOTATION</scope>
    <source>
        <strain evidence="3">cv. Nipponbare</strain>
    </source>
</reference>
<evidence type="ECO:0000313" key="2">
    <source>
        <dbReference type="EMBL" id="EEE68308.1"/>
    </source>
</evidence>
<evidence type="ECO:0000313" key="1">
    <source>
        <dbReference type="EMBL" id="BAF28617.1"/>
    </source>
</evidence>
<proteinExistence type="predicted"/>
<dbReference type="EMBL" id="CM000145">
    <property type="protein sequence ID" value="EEE68308.1"/>
    <property type="molecule type" value="Genomic_DNA"/>
</dbReference>
<reference evidence="2" key="7">
    <citation type="submission" date="2008-12" db="EMBL/GenBank/DDBJ databases">
        <title>Improved gene annotation of the rice (Oryza sativa) genomes.</title>
        <authorList>
            <person name="Wang J."/>
            <person name="Li R."/>
            <person name="Fan W."/>
            <person name="Huang Q."/>
            <person name="Zhang J."/>
            <person name="Zhou Y."/>
            <person name="Hu Y."/>
            <person name="Zi S."/>
            <person name="Li J."/>
            <person name="Ni P."/>
            <person name="Zheng H."/>
            <person name="Zhang Y."/>
            <person name="Zhao M."/>
            <person name="Hao Q."/>
            <person name="McDermott J."/>
            <person name="Samudrala R."/>
            <person name="Kristiansen K."/>
            <person name="Wong G.K.-S."/>
        </authorList>
    </citation>
    <scope>NUCLEOTIDE SEQUENCE</scope>
</reference>
<dbReference type="Gramene" id="Os11t0607000-01">
    <property type="protein sequence ID" value="Os11t0607000-01"/>
    <property type="gene ID" value="Os11g0607000"/>
</dbReference>
<reference evidence="2" key="2">
    <citation type="journal article" date="2005" name="PLoS Biol.">
        <title>The genomes of Oryza sativa: a history of duplications.</title>
        <authorList>
            <person name="Yu J."/>
            <person name="Wang J."/>
            <person name="Lin W."/>
            <person name="Li S."/>
            <person name="Li H."/>
            <person name="Zhou J."/>
            <person name="Ni P."/>
            <person name="Dong W."/>
            <person name="Hu S."/>
            <person name="Zeng C."/>
            <person name="Zhang J."/>
            <person name="Zhang Y."/>
            <person name="Li R."/>
            <person name="Xu Z."/>
            <person name="Li S."/>
            <person name="Li X."/>
            <person name="Zheng H."/>
            <person name="Cong L."/>
            <person name="Lin L."/>
            <person name="Yin J."/>
            <person name="Geng J."/>
            <person name="Li G."/>
            <person name="Shi J."/>
            <person name="Liu J."/>
            <person name="Lv H."/>
            <person name="Li J."/>
            <person name="Wang J."/>
            <person name="Deng Y."/>
            <person name="Ran L."/>
            <person name="Shi X."/>
            <person name="Wang X."/>
            <person name="Wu Q."/>
            <person name="Li C."/>
            <person name="Ren X."/>
            <person name="Wang J."/>
            <person name="Wang X."/>
            <person name="Li D."/>
            <person name="Liu D."/>
            <person name="Zhang X."/>
            <person name="Ji Z."/>
            <person name="Zhao W."/>
            <person name="Sun Y."/>
            <person name="Zhang Z."/>
            <person name="Bao J."/>
            <person name="Han Y."/>
            <person name="Dong L."/>
            <person name="Ji J."/>
            <person name="Chen P."/>
            <person name="Wu S."/>
            <person name="Liu J."/>
            <person name="Xiao Y."/>
            <person name="Bu D."/>
            <person name="Tan J."/>
            <person name="Yang L."/>
            <person name="Ye C."/>
            <person name="Zhang J."/>
            <person name="Xu J."/>
            <person name="Zhou Y."/>
            <person name="Yu Y."/>
            <person name="Zhang B."/>
            <person name="Zhuang S."/>
            <person name="Wei H."/>
            <person name="Liu B."/>
            <person name="Lei M."/>
            <person name="Yu H."/>
            <person name="Li Y."/>
            <person name="Xu H."/>
            <person name="Wei S."/>
            <person name="He X."/>
            <person name="Fang L."/>
            <person name="Zhang Z."/>
            <person name="Zhang Y."/>
            <person name="Huang X."/>
            <person name="Su Z."/>
            <person name="Tong W."/>
            <person name="Li J."/>
            <person name="Tong Z."/>
            <person name="Li S."/>
            <person name="Ye J."/>
            <person name="Wang L."/>
            <person name="Fang L."/>
            <person name="Lei T."/>
            <person name="Chen C."/>
            <person name="Chen H."/>
            <person name="Xu Z."/>
            <person name="Li H."/>
            <person name="Huang H."/>
            <person name="Zhang F."/>
            <person name="Xu H."/>
            <person name="Li N."/>
            <person name="Zhao C."/>
            <person name="Li S."/>
            <person name="Dong L."/>
            <person name="Huang Y."/>
            <person name="Li L."/>
            <person name="Xi Y."/>
            <person name="Qi Q."/>
            <person name="Li W."/>
            <person name="Zhang B."/>
            <person name="Hu W."/>
            <person name="Zhang Y."/>
            <person name="Tian X."/>
            <person name="Jiao Y."/>
            <person name="Liang X."/>
            <person name="Jin J."/>
            <person name="Gao L."/>
            <person name="Zheng W."/>
            <person name="Hao B."/>
            <person name="Liu S."/>
            <person name="Wang W."/>
            <person name="Yuan L."/>
            <person name="Cao M."/>
            <person name="McDermott J."/>
            <person name="Samudrala R."/>
            <person name="Wang J."/>
            <person name="Wong G.K."/>
            <person name="Yang H."/>
        </authorList>
    </citation>
    <scope>NUCLEOTIDE SEQUENCE [LARGE SCALE GENOMIC DNA]</scope>
</reference>
<reference evidence="1" key="9">
    <citation type="submission" date="2009-08" db="EMBL/GenBank/DDBJ databases">
        <title>The Second Rice Annotation Project Meeting (RAP2).</title>
        <authorList>
            <consortium name="The Rice Annotation Project (RAP)"/>
        </authorList>
    </citation>
    <scope>NUCLEOTIDE SEQUENCE</scope>
</reference>
<dbReference type="AlphaFoldDB" id="B9FZU1"/>
<dbReference type="EMBL" id="AP008217">
    <property type="protein sequence ID" value="BAF28617.1"/>
    <property type="molecule type" value="Genomic_DNA"/>
</dbReference>
<dbReference type="KEGG" id="dosa:Os11g0607000"/>
<reference evidence="1 3" key="1">
    <citation type="journal article" date="2005" name="Nature">
        <title>The map-based sequence of the rice genome.</title>
        <authorList>
            <consortium name="International rice genome sequencing project (IRGSP)"/>
            <person name="Matsumoto T."/>
            <person name="Wu J."/>
            <person name="Kanamori H."/>
            <person name="Katayose Y."/>
            <person name="Fujisawa M."/>
            <person name="Namiki N."/>
            <person name="Mizuno H."/>
            <person name="Yamamoto K."/>
            <person name="Antonio B.A."/>
            <person name="Baba T."/>
            <person name="Sakata K."/>
            <person name="Nagamura Y."/>
            <person name="Aoki H."/>
            <person name="Arikawa K."/>
            <person name="Arita K."/>
            <person name="Bito T."/>
            <person name="Chiden Y."/>
            <person name="Fujitsuka N."/>
            <person name="Fukunaka R."/>
            <person name="Hamada M."/>
            <person name="Harada C."/>
            <person name="Hayashi A."/>
            <person name="Hijishita S."/>
            <person name="Honda M."/>
            <person name="Hosokawa S."/>
            <person name="Ichikawa Y."/>
            <person name="Idonuma A."/>
            <person name="Iijima M."/>
            <person name="Ikeda M."/>
            <person name="Ikeno M."/>
            <person name="Ito K."/>
            <person name="Ito S."/>
            <person name="Ito T."/>
            <person name="Ito Y."/>
            <person name="Ito Y."/>
            <person name="Iwabuchi A."/>
            <person name="Kamiya K."/>
            <person name="Karasawa W."/>
            <person name="Kurita K."/>
            <person name="Katagiri S."/>
            <person name="Kikuta A."/>
            <person name="Kobayashi H."/>
            <person name="Kobayashi N."/>
            <person name="Machita K."/>
            <person name="Maehara T."/>
            <person name="Masukawa M."/>
            <person name="Mizubayashi T."/>
            <person name="Mukai Y."/>
            <person name="Nagasaki H."/>
            <person name="Nagata Y."/>
            <person name="Naito S."/>
            <person name="Nakashima M."/>
            <person name="Nakama Y."/>
            <person name="Nakamichi Y."/>
            <person name="Nakamura M."/>
            <person name="Meguro A."/>
            <person name="Negishi M."/>
            <person name="Ohta I."/>
            <person name="Ohta T."/>
            <person name="Okamoto M."/>
            <person name="Ono N."/>
            <person name="Saji S."/>
            <person name="Sakaguchi M."/>
            <person name="Sakai K."/>
            <person name="Shibata M."/>
            <person name="Shimokawa T."/>
            <person name="Song J."/>
            <person name="Takazaki Y."/>
            <person name="Terasawa K."/>
            <person name="Tsugane M."/>
            <person name="Tsuji K."/>
            <person name="Ueda S."/>
            <person name="Waki K."/>
            <person name="Yamagata H."/>
            <person name="Yamamoto M."/>
            <person name="Yamamoto S."/>
            <person name="Yamane H."/>
            <person name="Yoshiki S."/>
            <person name="Yoshihara R."/>
            <person name="Yukawa K."/>
            <person name="Zhong H."/>
            <person name="Yano M."/>
            <person name="Yuan Q."/>
            <person name="Ouyang S."/>
            <person name="Liu J."/>
            <person name="Jones K.M."/>
            <person name="Gansberger K."/>
            <person name="Moffat K."/>
            <person name="Hill J."/>
            <person name="Bera J."/>
            <person name="Fadrosh D."/>
            <person name="Jin S."/>
            <person name="Johri S."/>
            <person name="Kim M."/>
            <person name="Overton L."/>
            <person name="Reardon M."/>
            <person name="Tsitrin T."/>
            <person name="Vuong H."/>
            <person name="Weaver B."/>
            <person name="Ciecko A."/>
            <person name="Tallon L."/>
            <person name="Jackson J."/>
            <person name="Pai G."/>
            <person name="Aken S.V."/>
            <person name="Utterback T."/>
            <person name="Reidmuller S."/>
            <person name="Feldblyum T."/>
            <person name="Hsiao J."/>
            <person name="Zismann V."/>
            <person name="Iobst S."/>
            <person name="de Vazeille A.R."/>
            <person name="Buell C.R."/>
            <person name="Ying K."/>
            <person name="Li Y."/>
            <person name="Lu T."/>
            <person name="Huang Y."/>
            <person name="Zhao Q."/>
            <person name="Feng Q."/>
            <person name="Zhang L."/>
            <person name="Zhu J."/>
            <person name="Weng Q."/>
            <person name="Mu J."/>
            <person name="Lu Y."/>
            <person name="Fan D."/>
            <person name="Liu Y."/>
            <person name="Guan J."/>
            <person name="Zhang Y."/>
            <person name="Yu S."/>
            <person name="Liu X."/>
            <person name="Zhang Y."/>
            <person name="Hong G."/>
            <person name="Han B."/>
            <person name="Choisne N."/>
            <person name="Demange N."/>
            <person name="Orjeda G."/>
            <person name="Samain S."/>
            <person name="Cattolico L."/>
            <person name="Pelletier E."/>
            <person name="Couloux A."/>
            <person name="Segurens B."/>
            <person name="Wincker P."/>
            <person name="D'Hont A."/>
            <person name="Scarpelli C."/>
            <person name="Weissenbach J."/>
            <person name="Salanoubat M."/>
            <person name="Quetier F."/>
            <person name="Yu Y."/>
            <person name="Kim H.R."/>
            <person name="Rambo T."/>
            <person name="Currie J."/>
            <person name="Collura K."/>
            <person name="Luo M."/>
            <person name="Yang T."/>
            <person name="Ammiraju J.S.S."/>
            <person name="Engler F."/>
            <person name="Soderlund C."/>
            <person name="Wing R.A."/>
            <person name="Palmer L.E."/>
            <person name="de la Bastide M."/>
            <person name="Spiegel L."/>
            <person name="Nascimento L."/>
            <person name="Zutavern T."/>
            <person name="O'Shaughnessy A."/>
            <person name="Dike S."/>
            <person name="Dedhia N."/>
            <person name="Preston R."/>
            <person name="Balija V."/>
            <person name="McCombie W.R."/>
            <person name="Chow T."/>
            <person name="Chen H."/>
            <person name="Chung M."/>
            <person name="Chen C."/>
            <person name="Shaw J."/>
            <person name="Wu H."/>
            <person name="Hsiao K."/>
            <person name="Chao Y."/>
            <person name="Chu M."/>
            <person name="Cheng C."/>
            <person name="Hour A."/>
            <person name="Lee P."/>
            <person name="Lin S."/>
            <person name="Lin Y."/>
            <person name="Liou J."/>
            <person name="Liu S."/>
            <person name="Hsing Y."/>
            <person name="Raghuvanshi S."/>
            <person name="Mohanty A."/>
            <person name="Bharti A.K."/>
            <person name="Gaur A."/>
            <person name="Gupta V."/>
            <person name="Kumar D."/>
            <person name="Ravi V."/>
            <person name="Vij S."/>
            <person name="Kapur A."/>
            <person name="Khurana P."/>
            <person name="Khurana P."/>
            <person name="Khurana J.P."/>
            <person name="Tyagi A.K."/>
            <person name="Gaikwad K."/>
            <person name="Singh A."/>
            <person name="Dalal V."/>
            <person name="Srivastava S."/>
            <person name="Dixit A."/>
            <person name="Pal A.K."/>
            <person name="Ghazi I.A."/>
            <person name="Yadav M."/>
            <person name="Pandit A."/>
            <person name="Bhargava A."/>
            <person name="Sureshbabu K."/>
            <person name="Batra K."/>
            <person name="Sharma T.R."/>
            <person name="Mohapatra T."/>
            <person name="Singh N.K."/>
            <person name="Messing J."/>
            <person name="Nelson A.B."/>
            <person name="Fuks G."/>
            <person name="Kavchok S."/>
            <person name="Keizer G."/>
            <person name="Linton E."/>
            <person name="Llaca V."/>
            <person name="Song R."/>
            <person name="Tanyolac B."/>
            <person name="Young S."/>
            <person name="Ho-Il K."/>
            <person name="Hahn J.H."/>
            <person name="Sangsakoo G."/>
            <person name="Vanavichit A."/>
            <person name="de Mattos Luiz.A.T."/>
            <person name="Zimmer P.D."/>
            <person name="Malone G."/>
            <person name="Dellagostin O."/>
            <person name="de Oliveira A.C."/>
            <person name="Bevan M."/>
            <person name="Bancroft I."/>
            <person name="Minx P."/>
            <person name="Cordum H."/>
            <person name="Wilson R."/>
            <person name="Cheng Z."/>
            <person name="Jin W."/>
            <person name="Jiang J."/>
            <person name="Leong S.A."/>
            <person name="Iwama H."/>
            <person name="Gojobori T."/>
            <person name="Itoh T."/>
            <person name="Niimura Y."/>
            <person name="Fujii Y."/>
            <person name="Habara T."/>
            <person name="Sakai H."/>
            <person name="Sato Y."/>
            <person name="Wilson G."/>
            <person name="Kumar K."/>
            <person name="McCouch S."/>
            <person name="Juretic N."/>
            <person name="Hoen D."/>
            <person name="Wright S."/>
            <person name="Bruskiewich R."/>
            <person name="Bureau T."/>
            <person name="Miyao A."/>
            <person name="Hirochika H."/>
            <person name="Nishikawa T."/>
            <person name="Kadowaki K."/>
            <person name="Sugiura M."/>
            <person name="Burr B."/>
            <person name="Sasaki T."/>
        </authorList>
    </citation>
    <scope>NUCLEOTIDE SEQUENCE [LARGE SCALE GENOMIC DNA]</scope>
    <source>
        <strain evidence="3">cv. Nipponbare</strain>
    </source>
</reference>
<reference evidence="1" key="5">
    <citation type="journal article" date="2008" name="Nucleic Acids Res.">
        <title>The Rice Annotation Project Database (RAP-DB): 2008 update.</title>
        <authorList>
            <consortium name="The Rice Annotation Project (RAP)"/>
            <person name="Tanaka T."/>
            <person name="Antonio B.A."/>
            <person name="Kikuchi S."/>
            <person name="Matsumoto T."/>
            <person name="Nagamura Y."/>
            <person name="Numa H."/>
            <person name="Sakai H."/>
            <person name="Wu J."/>
            <person name="Itoh T."/>
            <person name="Sasaki T."/>
            <person name="Aono R."/>
            <person name="Fujii Y."/>
            <person name="Habara T."/>
            <person name="Harada E."/>
            <person name="Kanno M."/>
            <person name="Kawahara Y."/>
            <person name="Kawashima H."/>
            <person name="Kubooka H."/>
            <person name="Matsuya A."/>
            <person name="Nakaoka H."/>
            <person name="Saichi N."/>
            <person name="Sanbonmatsu R."/>
            <person name="Sato Y."/>
            <person name="Shinso Y."/>
            <person name="Suzuki M."/>
            <person name="Takeda J."/>
            <person name="Tanino M."/>
            <person name="Todokoro F."/>
            <person name="Yamaguchi K."/>
            <person name="Yamamoto N."/>
            <person name="Yamasaki C."/>
            <person name="Imanishi T."/>
            <person name="Okido T."/>
            <person name="Tada M."/>
            <person name="Ikeo K."/>
            <person name="Tateno Y."/>
            <person name="Gojobori T."/>
            <person name="Lin Y.C."/>
            <person name="Wei F.J."/>
            <person name="Hsing Y.I."/>
            <person name="Zhao Q."/>
            <person name="Han B."/>
            <person name="Kramer M.R."/>
            <person name="McCombie R.W."/>
            <person name="Lonsdale D."/>
            <person name="O'Donovan C.C."/>
            <person name="Whitfield E.J."/>
            <person name="Apweiler R."/>
            <person name="Koyanagi K.O."/>
            <person name="Khurana J.P."/>
            <person name="Raghuvanshi S."/>
            <person name="Singh N.K."/>
            <person name="Tyagi A.K."/>
            <person name="Haberer G."/>
            <person name="Fujisawa M."/>
            <person name="Hosokawa S."/>
            <person name="Ito Y."/>
            <person name="Ikawa H."/>
            <person name="Shibata M."/>
            <person name="Yamamoto M."/>
            <person name="Bruskiewich R.M."/>
            <person name="Hoen D.R."/>
            <person name="Bureau TE."/>
            <person name="Namiki N."/>
            <person name="Ohyanagi H."/>
            <person name="Sakai Y."/>
            <person name="Nobushima S."/>
            <person name="Sakata K."/>
            <person name="Barrero R.A."/>
            <person name="Sato Y."/>
            <person name="Souvorov A."/>
            <person name="Smith-White B."/>
            <person name="Tatusova T."/>
            <person name="An S."/>
            <person name="An G."/>
            <person name="OOta S."/>
            <person name="Fuks G."/>
            <person name="Messing J."/>
            <person name="Christie K.R."/>
            <person name="Lieberherr D."/>
            <person name="Kim H."/>
            <person name="Zuccolo A."/>
            <person name="Wing R.A."/>
            <person name="Nobuta K."/>
            <person name="Green P.J."/>
            <person name="Lu C."/>
            <person name="Meyers BC."/>
            <person name="Chaparro C."/>
            <person name="Piegu B."/>
            <person name="Panaud O."/>
            <person name="Echeverria M."/>
        </authorList>
    </citation>
    <scope>NUCLEOTIDE SEQUENCE</scope>
</reference>
<evidence type="ECO:0000313" key="3">
    <source>
        <dbReference type="Proteomes" id="UP000000763"/>
    </source>
</evidence>
<reference evidence="1" key="4">
    <citation type="journal article" date="2007" name="Genome Res.">
        <title>Curated Genome Annotation of Oryza sativa ssp. japonica and Comparative Genome Analysis with Arabidopsis thaliana.</title>
        <authorList>
            <consortium name="The Rice Annotation Project (RAP)"/>
            <person name="Itoh T."/>
            <person name="Tanaka T."/>
            <person name="Barrero R.A."/>
            <person name="Yamasaki C."/>
            <person name="Fujii Y."/>
            <person name="Hilton P.B."/>
            <person name="Antonio B.A."/>
            <person name="Aono H."/>
            <person name="Apweiler R."/>
            <person name="Bruskiewich R."/>
            <person name="Bureau T."/>
            <person name="Burr F."/>
            <person name="Costa de Oliveira A."/>
            <person name="Fuks G."/>
            <person name="Habara T."/>
            <person name="Haberer G."/>
            <person name="Han B."/>
            <person name="Harada E."/>
            <person name="Hiraki A.T."/>
            <person name="Hirochika H."/>
            <person name="Hoen D."/>
            <person name="Hokari H."/>
            <person name="Hosokawa S."/>
            <person name="Hsing Y."/>
            <person name="Ikawa H."/>
            <person name="Ikeo K."/>
            <person name="Imanishi T."/>
            <person name="Ito Y."/>
            <person name="Jaiswal P."/>
            <person name="Kanno M."/>
            <person name="Kawahara Y."/>
            <person name="Kawamura T."/>
            <person name="Kawashima H."/>
            <person name="Khurana J.P."/>
            <person name="Kikuchi S."/>
            <person name="Komatsu S."/>
            <person name="Koyanagi K.O."/>
            <person name="Kubooka H."/>
            <person name="Lieberherr D."/>
            <person name="Lin Y.C."/>
            <person name="Lonsdale D."/>
            <person name="Matsumoto T."/>
            <person name="Matsuya A."/>
            <person name="McCombie W.R."/>
            <person name="Messing J."/>
            <person name="Miyao A."/>
            <person name="Mulder N."/>
            <person name="Nagamura Y."/>
            <person name="Nam J."/>
            <person name="Namiki N."/>
            <person name="Numa H."/>
            <person name="Nurimoto S."/>
            <person name="O'donovan C."/>
            <person name="Ohyanagi H."/>
            <person name="Okido T."/>
            <person name="Oota S."/>
            <person name="Osato N."/>
            <person name="Palmer L.E."/>
            <person name="Quetier F."/>
            <person name="Raghuvanshi S."/>
            <person name="Saichi N."/>
            <person name="Sakai H."/>
            <person name="Sakai Y."/>
            <person name="Sakata K."/>
            <person name="Sakurai T."/>
            <person name="Sato F."/>
            <person name="Sato Y."/>
            <person name="Schoof H."/>
            <person name="Seki M."/>
            <person name="Shibata M."/>
            <person name="Shimizu Y."/>
            <person name="Shinozaki K."/>
            <person name="Shinso Y."/>
            <person name="Singh N.K."/>
            <person name="Smith-White B."/>
            <person name="Takeda J."/>
            <person name="Tanino M."/>
            <person name="Tatusova T."/>
            <person name="Thongjuea S."/>
            <person name="Todokoro F."/>
            <person name="Tsugane M."/>
            <person name="Tyagi A.K."/>
            <person name="Vanavichit A."/>
            <person name="Wang A."/>
            <person name="Wing R.A."/>
            <person name="Yamaguchi K."/>
            <person name="Yamamoto M."/>
            <person name="Yamamoto N."/>
            <person name="Yu Y."/>
            <person name="Zhang H."/>
            <person name="Zhao Q."/>
            <person name="Higo K."/>
            <person name="Burr B."/>
            <person name="Gojobori T."/>
            <person name="Sasaki T."/>
        </authorList>
    </citation>
    <scope>NUCLEOTIDE SEQUENCE</scope>
</reference>
<dbReference type="Proteomes" id="UP000007752">
    <property type="component" value="Chromosome 8"/>
</dbReference>
<name>B9FZU1_ORYSJ</name>
<reference evidence="1" key="8">
    <citation type="submission" date="2009-08" db="EMBL/GenBank/DDBJ databases">
        <title>Oryza sativa nipponbare(GA3) genomic DNA, chromosome 11.</title>
        <authorList>
            <consortium name="IRGSP(International Rice Genome Sequencing Project)"/>
        </authorList>
    </citation>
    <scope>NUCLEOTIDE SEQUENCE</scope>
</reference>
<dbReference type="Proteomes" id="UP000000763">
    <property type="component" value="Chromosome 11"/>
</dbReference>
<accession>B9FZU1</accession>
<gene>
    <name evidence="1" type="ordered locus">Os11g0607000</name>
    <name evidence="2" type="ORF">OsJ_26575</name>
</gene>
<dbReference type="OMA" id="ACLCNIL"/>